<protein>
    <submittedName>
        <fullName evidence="2">Stage III sporulation protein AG</fullName>
    </submittedName>
</protein>
<organism evidence="2 3">
    <name type="scientific">Clostridium simiarum</name>
    <dbReference type="NCBI Taxonomy" id="2841506"/>
    <lineage>
        <taxon>Bacteria</taxon>
        <taxon>Bacillati</taxon>
        <taxon>Bacillota</taxon>
        <taxon>Clostridia</taxon>
        <taxon>Eubacteriales</taxon>
        <taxon>Clostridiaceae</taxon>
        <taxon>Clostridium</taxon>
    </lineage>
</organism>
<dbReference type="NCBIfam" id="TIGR02830">
    <property type="entry name" value="spore_III_AG"/>
    <property type="match status" value="1"/>
</dbReference>
<keyword evidence="1" id="KW-0472">Membrane</keyword>
<feature type="transmembrane region" description="Helical" evidence="1">
    <location>
        <begin position="31"/>
        <end position="51"/>
    </location>
</feature>
<reference evidence="2 3" key="1">
    <citation type="submission" date="2021-06" db="EMBL/GenBank/DDBJ databases">
        <authorList>
            <person name="Sun Q."/>
            <person name="Li D."/>
        </authorList>
    </citation>
    <scope>NUCLEOTIDE SEQUENCE [LARGE SCALE GENOMIC DNA]</scope>
    <source>
        <strain evidence="2 3">MSJ-4</strain>
    </source>
</reference>
<proteinExistence type="predicted"/>
<dbReference type="EMBL" id="JAHLQL010000001">
    <property type="protein sequence ID" value="MBU5590754.1"/>
    <property type="molecule type" value="Genomic_DNA"/>
</dbReference>
<name>A0ABS6EYM5_9CLOT</name>
<gene>
    <name evidence="2" type="primary">spoIIIAG</name>
    <name evidence="2" type="ORF">KQI89_03175</name>
</gene>
<dbReference type="InterPro" id="IPR014195">
    <property type="entry name" value="Spore_III_AG"/>
</dbReference>
<evidence type="ECO:0000313" key="2">
    <source>
        <dbReference type="EMBL" id="MBU5590754.1"/>
    </source>
</evidence>
<sequence>MLQINSIYGGIKVNLKKIVDELSKKGTKGTLFNILIIFLIGLFIVIISDVFKNTSTKKTVTNEQENKEIAIKDSILSYEQEQKSQLKYILTKIEGVGSVEVMMYFESGEEHVPALDMNNSTSTTQEKDTVGGSREIIQKNDGTKVVMSNKGNENEPLILKTYKPKVTGIIIVAEGAEDKKVQYNITKAVSSFYNIPDNKVNVYSMKK</sequence>
<accession>A0ABS6EYM5</accession>
<evidence type="ECO:0000256" key="1">
    <source>
        <dbReference type="SAM" id="Phobius"/>
    </source>
</evidence>
<evidence type="ECO:0000313" key="3">
    <source>
        <dbReference type="Proteomes" id="UP000736583"/>
    </source>
</evidence>
<keyword evidence="1" id="KW-1133">Transmembrane helix</keyword>
<comment type="caution">
    <text evidence="2">The sequence shown here is derived from an EMBL/GenBank/DDBJ whole genome shotgun (WGS) entry which is preliminary data.</text>
</comment>
<keyword evidence="1" id="KW-0812">Transmembrane</keyword>
<keyword evidence="3" id="KW-1185">Reference proteome</keyword>
<dbReference type="Proteomes" id="UP000736583">
    <property type="component" value="Unassembled WGS sequence"/>
</dbReference>